<feature type="compositionally biased region" description="Basic and acidic residues" evidence="1">
    <location>
        <begin position="70"/>
        <end position="83"/>
    </location>
</feature>
<protein>
    <recommendedName>
        <fullName evidence="5">Spore coat protein</fullName>
    </recommendedName>
</protein>
<evidence type="ECO:0008006" key="5">
    <source>
        <dbReference type="Google" id="ProtNLM"/>
    </source>
</evidence>
<keyword evidence="2" id="KW-0812">Transmembrane</keyword>
<evidence type="ECO:0000313" key="4">
    <source>
        <dbReference type="Proteomes" id="UP001596113"/>
    </source>
</evidence>
<reference evidence="4" key="1">
    <citation type="journal article" date="2019" name="Int. J. Syst. Evol. Microbiol.">
        <title>The Global Catalogue of Microorganisms (GCM) 10K type strain sequencing project: providing services to taxonomists for standard genome sequencing and annotation.</title>
        <authorList>
            <consortium name="The Broad Institute Genomics Platform"/>
            <consortium name="The Broad Institute Genome Sequencing Center for Infectious Disease"/>
            <person name="Wu L."/>
            <person name="Ma J."/>
        </authorList>
    </citation>
    <scope>NUCLEOTIDE SEQUENCE [LARGE SCALE GENOMIC DNA]</scope>
    <source>
        <strain evidence="4">CGMCC 1.18575</strain>
    </source>
</reference>
<evidence type="ECO:0000256" key="1">
    <source>
        <dbReference type="SAM" id="MobiDB-lite"/>
    </source>
</evidence>
<sequence length="231" mass="24251">MFKWISWVIKIGATALLLSFLSIWTTGYIVNSYMETVVKQLNLPVDIKPIALSGVWGKLWGASDSPSKSAEVDKGDTSSKTDGEPSSSPVSSPSAEPSNSVGGVSESPSDKPSSEPSTPADASADPEASTDPGKNGAVPVMGDGEQQTSSGISLTDEQRQSLYALVVSKLNPAQLQQLSDALKGGQTPEQMKGVQEMLKSALTHEEFVQMMSILQGTSSEDSGENAGAEQR</sequence>
<evidence type="ECO:0000313" key="3">
    <source>
        <dbReference type="EMBL" id="MFC5406679.1"/>
    </source>
</evidence>
<evidence type="ECO:0000256" key="2">
    <source>
        <dbReference type="SAM" id="Phobius"/>
    </source>
</evidence>
<keyword evidence="2" id="KW-0472">Membrane</keyword>
<feature type="compositionally biased region" description="Polar residues" evidence="1">
    <location>
        <begin position="145"/>
        <end position="155"/>
    </location>
</feature>
<keyword evidence="4" id="KW-1185">Reference proteome</keyword>
<gene>
    <name evidence="3" type="ORF">ACFPOF_28445</name>
</gene>
<feature type="compositionally biased region" description="Low complexity" evidence="1">
    <location>
        <begin position="85"/>
        <end position="107"/>
    </location>
</feature>
<feature type="transmembrane region" description="Helical" evidence="2">
    <location>
        <begin position="7"/>
        <end position="30"/>
    </location>
</feature>
<accession>A0ABW0I053</accession>
<dbReference type="EMBL" id="JBHSMI010000056">
    <property type="protein sequence ID" value="MFC5406679.1"/>
    <property type="molecule type" value="Genomic_DNA"/>
</dbReference>
<dbReference type="Proteomes" id="UP001596113">
    <property type="component" value="Unassembled WGS sequence"/>
</dbReference>
<comment type="caution">
    <text evidence="3">The sequence shown here is derived from an EMBL/GenBank/DDBJ whole genome shotgun (WGS) entry which is preliminary data.</text>
</comment>
<keyword evidence="2" id="KW-1133">Transmembrane helix</keyword>
<dbReference type="RefSeq" id="WP_378138771.1">
    <property type="nucleotide sequence ID" value="NZ_JBHSMI010000056.1"/>
</dbReference>
<organism evidence="3 4">
    <name type="scientific">Cohnella soli</name>
    <dbReference type="NCBI Taxonomy" id="425005"/>
    <lineage>
        <taxon>Bacteria</taxon>
        <taxon>Bacillati</taxon>
        <taxon>Bacillota</taxon>
        <taxon>Bacilli</taxon>
        <taxon>Bacillales</taxon>
        <taxon>Paenibacillaceae</taxon>
        <taxon>Cohnella</taxon>
    </lineage>
</organism>
<name>A0ABW0I053_9BACL</name>
<proteinExistence type="predicted"/>
<feature type="region of interest" description="Disordered" evidence="1">
    <location>
        <begin position="62"/>
        <end position="155"/>
    </location>
</feature>